<evidence type="ECO:0000256" key="4">
    <source>
        <dbReference type="RuleBase" id="RU003744"/>
    </source>
</evidence>
<sequence>MRLPLLRSVGLLAVVLAASVGIDSAGARAASHLDSIQKSGRLRVCIWPAYFGITYRNPRNGQLEGIDIDLAHQLASDLKVSAEFVDSSFADLVKNLTTDACDIAMHAVGVRPDRAEHMDFSAPYLVSGIYAVAPRTHASIRTWADIDQPGHVVVVQKGTYMEPVMRETLKKAQVAVVEDFKQREQEVESGRADVFMTDYPYGQRMATQTPWATLLAPPTPLAPTPYAYAVPKGDSVWLARVNQFVSDIKRDGRLTTYAEKNGLAPIIAP</sequence>
<dbReference type="PROSITE" id="PS01039">
    <property type="entry name" value="SBP_BACTERIAL_3"/>
    <property type="match status" value="1"/>
</dbReference>
<dbReference type="AlphaFoldDB" id="A0A1N7JB36"/>
<comment type="similarity">
    <text evidence="2 4">Belongs to the bacterial solute-binding protein 3 family.</text>
</comment>
<evidence type="ECO:0000256" key="3">
    <source>
        <dbReference type="ARBA" id="ARBA00022729"/>
    </source>
</evidence>
<dbReference type="InterPro" id="IPR001638">
    <property type="entry name" value="Solute-binding_3/MltF_N"/>
</dbReference>
<protein>
    <submittedName>
        <fullName evidence="7">ABC-type amino acid transport substrate-binding protein</fullName>
    </submittedName>
</protein>
<dbReference type="InterPro" id="IPR018313">
    <property type="entry name" value="SBP_3_CS"/>
</dbReference>
<evidence type="ECO:0000259" key="6">
    <source>
        <dbReference type="SMART" id="SM00062"/>
    </source>
</evidence>
<feature type="domain" description="Solute-binding protein family 3/N-terminal" evidence="6">
    <location>
        <begin position="41"/>
        <end position="265"/>
    </location>
</feature>
<dbReference type="RefSeq" id="WP_139332756.1">
    <property type="nucleotide sequence ID" value="NZ_FTOA01000002.1"/>
</dbReference>
<accession>A0A1N7JB36</accession>
<organism evidence="7 8">
    <name type="scientific">Insolitispirillum peregrinum</name>
    <dbReference type="NCBI Taxonomy" id="80876"/>
    <lineage>
        <taxon>Bacteria</taxon>
        <taxon>Pseudomonadati</taxon>
        <taxon>Pseudomonadota</taxon>
        <taxon>Alphaproteobacteria</taxon>
        <taxon>Rhodospirillales</taxon>
        <taxon>Novispirillaceae</taxon>
        <taxon>Insolitispirillum</taxon>
    </lineage>
</organism>
<dbReference type="CDD" id="cd13530">
    <property type="entry name" value="PBP2_peptides_like"/>
    <property type="match status" value="1"/>
</dbReference>
<evidence type="ECO:0000313" key="7">
    <source>
        <dbReference type="EMBL" id="SIS46467.1"/>
    </source>
</evidence>
<dbReference type="SUPFAM" id="SSF53850">
    <property type="entry name" value="Periplasmic binding protein-like II"/>
    <property type="match status" value="1"/>
</dbReference>
<feature type="chain" id="PRO_5012387967" evidence="5">
    <location>
        <begin position="30"/>
        <end position="269"/>
    </location>
</feature>
<dbReference type="OrthoDB" id="9791339at2"/>
<dbReference type="SMART" id="SM00062">
    <property type="entry name" value="PBPb"/>
    <property type="match status" value="1"/>
</dbReference>
<dbReference type="Proteomes" id="UP000185678">
    <property type="component" value="Unassembled WGS sequence"/>
</dbReference>
<evidence type="ECO:0000256" key="2">
    <source>
        <dbReference type="ARBA" id="ARBA00010333"/>
    </source>
</evidence>
<evidence type="ECO:0000256" key="5">
    <source>
        <dbReference type="SAM" id="SignalP"/>
    </source>
</evidence>
<dbReference type="PANTHER" id="PTHR35936:SF17">
    <property type="entry name" value="ARGININE-BINDING EXTRACELLULAR PROTEIN ARTP"/>
    <property type="match status" value="1"/>
</dbReference>
<dbReference type="Gene3D" id="3.40.190.10">
    <property type="entry name" value="Periplasmic binding protein-like II"/>
    <property type="match status" value="2"/>
</dbReference>
<dbReference type="EMBL" id="FTOA01000002">
    <property type="protein sequence ID" value="SIS46467.1"/>
    <property type="molecule type" value="Genomic_DNA"/>
</dbReference>
<dbReference type="PANTHER" id="PTHR35936">
    <property type="entry name" value="MEMBRANE-BOUND LYTIC MUREIN TRANSGLYCOSYLASE F"/>
    <property type="match status" value="1"/>
</dbReference>
<evidence type="ECO:0000313" key="8">
    <source>
        <dbReference type="Proteomes" id="UP000185678"/>
    </source>
</evidence>
<keyword evidence="8" id="KW-1185">Reference proteome</keyword>
<dbReference type="Pfam" id="PF00497">
    <property type="entry name" value="SBP_bac_3"/>
    <property type="match status" value="1"/>
</dbReference>
<proteinExistence type="inferred from homology"/>
<feature type="signal peptide" evidence="5">
    <location>
        <begin position="1"/>
        <end position="29"/>
    </location>
</feature>
<keyword evidence="3 5" id="KW-0732">Signal</keyword>
<dbReference type="GO" id="GO:0030313">
    <property type="term" value="C:cell envelope"/>
    <property type="evidence" value="ECO:0007669"/>
    <property type="project" value="UniProtKB-SubCell"/>
</dbReference>
<name>A0A1N7JB36_9PROT</name>
<reference evidence="7 8" key="1">
    <citation type="submission" date="2017-01" db="EMBL/GenBank/DDBJ databases">
        <authorList>
            <person name="Mah S.A."/>
            <person name="Swanson W.J."/>
            <person name="Moy G.W."/>
            <person name="Vacquier V.D."/>
        </authorList>
    </citation>
    <scope>NUCLEOTIDE SEQUENCE [LARGE SCALE GENOMIC DNA]</scope>
    <source>
        <strain evidence="7 8">DSM 11589</strain>
    </source>
</reference>
<comment type="subcellular location">
    <subcellularLocation>
        <location evidence="1">Cell envelope</location>
    </subcellularLocation>
</comment>
<gene>
    <name evidence="7" type="ORF">SAMN05421779_10245</name>
</gene>
<evidence type="ECO:0000256" key="1">
    <source>
        <dbReference type="ARBA" id="ARBA00004196"/>
    </source>
</evidence>
<dbReference type="STRING" id="80876.SAMN05421779_10245"/>